<evidence type="ECO:0000313" key="7">
    <source>
        <dbReference type="EMBL" id="MDQ0162241.1"/>
    </source>
</evidence>
<protein>
    <submittedName>
        <fullName evidence="7">DNA-directed RNA polymerase</fullName>
        <ecNumber evidence="7">2.7.7.6</ecNumber>
    </submittedName>
</protein>
<keyword evidence="8" id="KW-1185">Reference proteome</keyword>
<dbReference type="RefSeq" id="WP_419151736.1">
    <property type="nucleotide sequence ID" value="NZ_JAUSTR010000003.1"/>
</dbReference>
<dbReference type="EC" id="2.7.7.6" evidence="7"/>
<dbReference type="InterPro" id="IPR013324">
    <property type="entry name" value="RNA_pol_sigma_r3/r4-like"/>
</dbReference>
<keyword evidence="3" id="KW-0731">Sigma factor</keyword>
<keyword evidence="7" id="KW-0808">Transferase</keyword>
<reference evidence="7 8" key="1">
    <citation type="submission" date="2023-07" db="EMBL/GenBank/DDBJ databases">
        <title>Genomic Encyclopedia of Type Strains, Phase IV (KMG-IV): sequencing the most valuable type-strain genomes for metagenomic binning, comparative biology and taxonomic classification.</title>
        <authorList>
            <person name="Goeker M."/>
        </authorList>
    </citation>
    <scope>NUCLEOTIDE SEQUENCE [LARGE SCALE GENOMIC DNA]</scope>
    <source>
        <strain evidence="7 8">DSM 19092</strain>
    </source>
</reference>
<sequence>MGEQEKSFPDLLQHYNGMIFHLIKKLNIEDPEQEFYHQAVIALWKAKRSFNPQKGSFSTYAYAYMKGALLNELSRRSHFYDRHSLREEWFCNDETSGFIHETERHIWIEQISKSLTRNQSIWLKKYCLEGKDSTQIAKELGVSVSLVKSWRRGAISKLKKCLRKEFLQK</sequence>
<proteinExistence type="inferred from homology"/>
<dbReference type="InterPro" id="IPR036388">
    <property type="entry name" value="WH-like_DNA-bd_sf"/>
</dbReference>
<dbReference type="Proteomes" id="UP001225646">
    <property type="component" value="Unassembled WGS sequence"/>
</dbReference>
<name>A0ABT9VMN7_9BACI</name>
<evidence type="ECO:0000256" key="4">
    <source>
        <dbReference type="ARBA" id="ARBA00023125"/>
    </source>
</evidence>
<dbReference type="InterPro" id="IPR007627">
    <property type="entry name" value="RNA_pol_sigma70_r2"/>
</dbReference>
<evidence type="ECO:0000259" key="6">
    <source>
        <dbReference type="Pfam" id="PF04542"/>
    </source>
</evidence>
<keyword evidence="5" id="KW-0804">Transcription</keyword>
<dbReference type="GO" id="GO:0003899">
    <property type="term" value="F:DNA-directed RNA polymerase activity"/>
    <property type="evidence" value="ECO:0007669"/>
    <property type="project" value="UniProtKB-EC"/>
</dbReference>
<keyword evidence="7" id="KW-0240">DNA-directed RNA polymerase</keyword>
<dbReference type="SUPFAM" id="SSF88946">
    <property type="entry name" value="Sigma2 domain of RNA polymerase sigma factors"/>
    <property type="match status" value="1"/>
</dbReference>
<evidence type="ECO:0000256" key="2">
    <source>
        <dbReference type="ARBA" id="ARBA00023015"/>
    </source>
</evidence>
<evidence type="ECO:0000313" key="8">
    <source>
        <dbReference type="Proteomes" id="UP001225646"/>
    </source>
</evidence>
<accession>A0ABT9VMN7</accession>
<dbReference type="InterPro" id="IPR039425">
    <property type="entry name" value="RNA_pol_sigma-70-like"/>
</dbReference>
<dbReference type="PANTHER" id="PTHR43133">
    <property type="entry name" value="RNA POLYMERASE ECF-TYPE SIGMA FACTO"/>
    <property type="match status" value="1"/>
</dbReference>
<keyword evidence="4" id="KW-0238">DNA-binding</keyword>
<organism evidence="7 8">
    <name type="scientific">Aeribacillus alveayuensis</name>
    <dbReference type="NCBI Taxonomy" id="279215"/>
    <lineage>
        <taxon>Bacteria</taxon>
        <taxon>Bacillati</taxon>
        <taxon>Bacillota</taxon>
        <taxon>Bacilli</taxon>
        <taxon>Bacillales</taxon>
        <taxon>Bacillaceae</taxon>
        <taxon>Aeribacillus</taxon>
    </lineage>
</organism>
<comment type="similarity">
    <text evidence="1">Belongs to the sigma-70 factor family. ECF subfamily.</text>
</comment>
<dbReference type="InterPro" id="IPR014284">
    <property type="entry name" value="RNA_pol_sigma-70_dom"/>
</dbReference>
<dbReference type="Gene3D" id="1.10.1740.10">
    <property type="match status" value="1"/>
</dbReference>
<dbReference type="InterPro" id="IPR013325">
    <property type="entry name" value="RNA_pol_sigma_r2"/>
</dbReference>
<gene>
    <name evidence="7" type="ORF">J2S06_001317</name>
</gene>
<dbReference type="EMBL" id="JAUSTR010000003">
    <property type="protein sequence ID" value="MDQ0162241.1"/>
    <property type="molecule type" value="Genomic_DNA"/>
</dbReference>
<dbReference type="Gene3D" id="1.10.10.10">
    <property type="entry name" value="Winged helix-like DNA-binding domain superfamily/Winged helix DNA-binding domain"/>
    <property type="match status" value="1"/>
</dbReference>
<keyword evidence="2" id="KW-0805">Transcription regulation</keyword>
<evidence type="ECO:0000256" key="3">
    <source>
        <dbReference type="ARBA" id="ARBA00023082"/>
    </source>
</evidence>
<comment type="caution">
    <text evidence="7">The sequence shown here is derived from an EMBL/GenBank/DDBJ whole genome shotgun (WGS) entry which is preliminary data.</text>
</comment>
<dbReference type="PANTHER" id="PTHR43133:SF8">
    <property type="entry name" value="RNA POLYMERASE SIGMA FACTOR HI_1459-RELATED"/>
    <property type="match status" value="1"/>
</dbReference>
<dbReference type="SUPFAM" id="SSF88659">
    <property type="entry name" value="Sigma3 and sigma4 domains of RNA polymerase sigma factors"/>
    <property type="match status" value="1"/>
</dbReference>
<keyword evidence="7" id="KW-0548">Nucleotidyltransferase</keyword>
<feature type="domain" description="RNA polymerase sigma-70 region 2" evidence="6">
    <location>
        <begin position="13"/>
        <end position="77"/>
    </location>
</feature>
<evidence type="ECO:0000256" key="5">
    <source>
        <dbReference type="ARBA" id="ARBA00023163"/>
    </source>
</evidence>
<dbReference type="Pfam" id="PF04542">
    <property type="entry name" value="Sigma70_r2"/>
    <property type="match status" value="1"/>
</dbReference>
<dbReference type="GO" id="GO:0000428">
    <property type="term" value="C:DNA-directed RNA polymerase complex"/>
    <property type="evidence" value="ECO:0007669"/>
    <property type="project" value="UniProtKB-KW"/>
</dbReference>
<dbReference type="NCBIfam" id="TIGR02937">
    <property type="entry name" value="sigma70-ECF"/>
    <property type="match status" value="1"/>
</dbReference>
<evidence type="ECO:0000256" key="1">
    <source>
        <dbReference type="ARBA" id="ARBA00010641"/>
    </source>
</evidence>